<name>A0AAN8ZWY1_HALRR</name>
<proteinExistence type="inferred from homology"/>
<keyword evidence="3 9" id="KW-0812">Transmembrane</keyword>
<evidence type="ECO:0000256" key="9">
    <source>
        <dbReference type="SAM" id="Phobius"/>
    </source>
</evidence>
<dbReference type="NCBIfam" id="TIGR00879">
    <property type="entry name" value="SP"/>
    <property type="match status" value="1"/>
</dbReference>
<evidence type="ECO:0000256" key="1">
    <source>
        <dbReference type="ARBA" id="ARBA00004651"/>
    </source>
</evidence>
<dbReference type="AlphaFoldDB" id="A0AAN8ZWY1"/>
<feature type="transmembrane region" description="Helical" evidence="9">
    <location>
        <begin position="113"/>
        <end position="132"/>
    </location>
</feature>
<dbReference type="Proteomes" id="UP001381693">
    <property type="component" value="Unassembled WGS sequence"/>
</dbReference>
<sequence>MDYHSTTETSIGSLFSATLSTMAAGALVGYTSPALLRLLEPISPADGSLLLTSAQGNWFSSVTNLSAVLGSFAGGYSMNRIGRKTTIILNAVVYLVGWILVGAAQSFGMLMTGRVVGGIAFGVSVTVTPAFIGETALADIRGALASLVRIMGSVGNVWGYAFGALIPSWRWLASVMAIPPLLCGICMFFVKETPLYLLSKSKVHEAKRALKFYRGKNYDCVPEMESLQQYLEVTLRSKASVRDLLKPYNLKPFLICLAFMFFTIASGVAVIVFYLFTIFEDAGTNLSEDMSSIVIGIMQVVASIAAAFLMDRAGRKTLIIGGAATTCLSLAALGGYFYMKDQDSEWAKDTIGWLPLTSLIIYIAAVNSGFITVQYVMLAELFSPEIKGVAASMAMMLSFFLSFVLVTTFVPMQNAIGAAGLYWVYSGMCFLALIFGVLFVPETKGKTMQEISKYFGGPSAQDYDTKELRSDSITYPN</sequence>
<dbReference type="InterPro" id="IPR050549">
    <property type="entry name" value="MFS_Trehalose_Transporter"/>
</dbReference>
<feature type="transmembrane region" description="Helical" evidence="9">
    <location>
        <begin position="144"/>
        <end position="165"/>
    </location>
</feature>
<dbReference type="SUPFAM" id="SSF103473">
    <property type="entry name" value="MFS general substrate transporter"/>
    <property type="match status" value="1"/>
</dbReference>
<feature type="transmembrane region" description="Helical" evidence="9">
    <location>
        <begin position="359"/>
        <end position="378"/>
    </location>
</feature>
<evidence type="ECO:0000259" key="10">
    <source>
        <dbReference type="PROSITE" id="PS50850"/>
    </source>
</evidence>
<feature type="transmembrane region" description="Helical" evidence="9">
    <location>
        <begin position="171"/>
        <end position="190"/>
    </location>
</feature>
<dbReference type="Gene3D" id="1.20.1250.20">
    <property type="entry name" value="MFS general substrate transporter like domains"/>
    <property type="match status" value="1"/>
</dbReference>
<protein>
    <recommendedName>
        <fullName evidence="10">Major facilitator superfamily (MFS) profile domain-containing protein</fullName>
    </recommendedName>
</protein>
<dbReference type="EMBL" id="JAXCGZ010019020">
    <property type="protein sequence ID" value="KAK7066788.1"/>
    <property type="molecule type" value="Genomic_DNA"/>
</dbReference>
<dbReference type="GO" id="GO:0022857">
    <property type="term" value="F:transmembrane transporter activity"/>
    <property type="evidence" value="ECO:0007669"/>
    <property type="project" value="InterPro"/>
</dbReference>
<dbReference type="InterPro" id="IPR005828">
    <property type="entry name" value="MFS_sugar_transport-like"/>
</dbReference>
<keyword evidence="5 9" id="KW-0472">Membrane</keyword>
<evidence type="ECO:0000256" key="7">
    <source>
        <dbReference type="ARBA" id="ARBA00024348"/>
    </source>
</evidence>
<keyword evidence="8" id="KW-0813">Transport</keyword>
<evidence type="ECO:0000313" key="11">
    <source>
        <dbReference type="EMBL" id="KAK7066788.1"/>
    </source>
</evidence>
<dbReference type="InterPro" id="IPR005829">
    <property type="entry name" value="Sugar_transporter_CS"/>
</dbReference>
<accession>A0AAN8ZWY1</accession>
<keyword evidence="6" id="KW-0325">Glycoprotein</keyword>
<gene>
    <name evidence="11" type="ORF">SK128_011519</name>
</gene>
<dbReference type="PROSITE" id="PS00216">
    <property type="entry name" value="SUGAR_TRANSPORT_1"/>
    <property type="match status" value="1"/>
</dbReference>
<dbReference type="PANTHER" id="PTHR48021">
    <property type="match status" value="1"/>
</dbReference>
<evidence type="ECO:0000256" key="3">
    <source>
        <dbReference type="ARBA" id="ARBA00022692"/>
    </source>
</evidence>
<feature type="domain" description="Major facilitator superfamily (MFS) profile" evidence="10">
    <location>
        <begin position="13"/>
        <end position="444"/>
    </location>
</feature>
<feature type="transmembrane region" description="Helical" evidence="9">
    <location>
        <begin position="317"/>
        <end position="339"/>
    </location>
</feature>
<feature type="transmembrane region" description="Helical" evidence="9">
    <location>
        <begin position="12"/>
        <end position="36"/>
    </location>
</feature>
<keyword evidence="12" id="KW-1185">Reference proteome</keyword>
<feature type="transmembrane region" description="Helical" evidence="9">
    <location>
        <begin position="422"/>
        <end position="440"/>
    </location>
</feature>
<organism evidence="11 12">
    <name type="scientific">Halocaridina rubra</name>
    <name type="common">Hawaiian red shrimp</name>
    <dbReference type="NCBI Taxonomy" id="373956"/>
    <lineage>
        <taxon>Eukaryota</taxon>
        <taxon>Metazoa</taxon>
        <taxon>Ecdysozoa</taxon>
        <taxon>Arthropoda</taxon>
        <taxon>Crustacea</taxon>
        <taxon>Multicrustacea</taxon>
        <taxon>Malacostraca</taxon>
        <taxon>Eumalacostraca</taxon>
        <taxon>Eucarida</taxon>
        <taxon>Decapoda</taxon>
        <taxon>Pleocyemata</taxon>
        <taxon>Caridea</taxon>
        <taxon>Atyoidea</taxon>
        <taxon>Atyidae</taxon>
        <taxon>Halocaridina</taxon>
    </lineage>
</organism>
<evidence type="ECO:0000256" key="8">
    <source>
        <dbReference type="RuleBase" id="RU003346"/>
    </source>
</evidence>
<dbReference type="PROSITE" id="PS50850">
    <property type="entry name" value="MFS"/>
    <property type="match status" value="1"/>
</dbReference>
<feature type="transmembrane region" description="Helical" evidence="9">
    <location>
        <begin position="252"/>
        <end position="278"/>
    </location>
</feature>
<comment type="similarity">
    <text evidence="7">Belongs to the major facilitator superfamily. Sugar transporter (TC 2.A.1.1) family. Trehalose transporter subfamily.</text>
</comment>
<dbReference type="InterPro" id="IPR036259">
    <property type="entry name" value="MFS_trans_sf"/>
</dbReference>
<dbReference type="InterPro" id="IPR003663">
    <property type="entry name" value="Sugar/inositol_transpt"/>
</dbReference>
<keyword evidence="4 9" id="KW-1133">Transmembrane helix</keyword>
<feature type="transmembrane region" description="Helical" evidence="9">
    <location>
        <begin position="87"/>
        <end position="107"/>
    </location>
</feature>
<dbReference type="PRINTS" id="PR00171">
    <property type="entry name" value="SUGRTRNSPORT"/>
</dbReference>
<feature type="transmembrane region" description="Helical" evidence="9">
    <location>
        <begin position="390"/>
        <end position="410"/>
    </location>
</feature>
<dbReference type="InterPro" id="IPR020846">
    <property type="entry name" value="MFS_dom"/>
</dbReference>
<comment type="caution">
    <text evidence="11">The sequence shown here is derived from an EMBL/GenBank/DDBJ whole genome shotgun (WGS) entry which is preliminary data.</text>
</comment>
<dbReference type="Pfam" id="PF00083">
    <property type="entry name" value="Sugar_tr"/>
    <property type="match status" value="1"/>
</dbReference>
<evidence type="ECO:0000256" key="2">
    <source>
        <dbReference type="ARBA" id="ARBA00022475"/>
    </source>
</evidence>
<keyword evidence="2" id="KW-1003">Cell membrane</keyword>
<dbReference type="FunFam" id="1.20.1250.20:FF:000055">
    <property type="entry name" value="Facilitated trehalose transporter Tret1-2 homolog"/>
    <property type="match status" value="1"/>
</dbReference>
<evidence type="ECO:0000256" key="5">
    <source>
        <dbReference type="ARBA" id="ARBA00023136"/>
    </source>
</evidence>
<comment type="subcellular location">
    <subcellularLocation>
        <location evidence="1">Cell membrane</location>
        <topology evidence="1">Multi-pass membrane protein</topology>
    </subcellularLocation>
</comment>
<evidence type="ECO:0000256" key="4">
    <source>
        <dbReference type="ARBA" id="ARBA00022989"/>
    </source>
</evidence>
<dbReference type="PANTHER" id="PTHR48021:SF1">
    <property type="entry name" value="GH07001P-RELATED"/>
    <property type="match status" value="1"/>
</dbReference>
<feature type="transmembrane region" description="Helical" evidence="9">
    <location>
        <begin position="56"/>
        <end position="75"/>
    </location>
</feature>
<reference evidence="11 12" key="1">
    <citation type="submission" date="2023-11" db="EMBL/GenBank/DDBJ databases">
        <title>Halocaridina rubra genome assembly.</title>
        <authorList>
            <person name="Smith C."/>
        </authorList>
    </citation>
    <scope>NUCLEOTIDE SEQUENCE [LARGE SCALE GENOMIC DNA]</scope>
    <source>
        <strain evidence="11">EP-1</strain>
        <tissue evidence="11">Whole</tissue>
    </source>
</reference>
<dbReference type="GO" id="GO:0005886">
    <property type="term" value="C:plasma membrane"/>
    <property type="evidence" value="ECO:0007669"/>
    <property type="project" value="UniProtKB-SubCell"/>
</dbReference>
<dbReference type="PROSITE" id="PS00217">
    <property type="entry name" value="SUGAR_TRANSPORT_2"/>
    <property type="match status" value="1"/>
</dbReference>
<evidence type="ECO:0000256" key="6">
    <source>
        <dbReference type="ARBA" id="ARBA00023180"/>
    </source>
</evidence>
<feature type="transmembrane region" description="Helical" evidence="9">
    <location>
        <begin position="290"/>
        <end position="310"/>
    </location>
</feature>
<evidence type="ECO:0000313" key="12">
    <source>
        <dbReference type="Proteomes" id="UP001381693"/>
    </source>
</evidence>